<dbReference type="InterPro" id="IPR012862">
    <property type="entry name" value="DUF1635"/>
</dbReference>
<dbReference type="PANTHER" id="PTHR33431">
    <property type="entry name" value="ENABLED-LIKE PROTEIN (DUF1635)"/>
    <property type="match status" value="1"/>
</dbReference>
<evidence type="ECO:0000256" key="1">
    <source>
        <dbReference type="SAM" id="MobiDB-lite"/>
    </source>
</evidence>
<proteinExistence type="predicted"/>
<dbReference type="InParanoid" id="B9T3F9"/>
<name>B9T3F9_RICCO</name>
<dbReference type="OrthoDB" id="1926156at2759"/>
<dbReference type="eggNOG" id="ENOG502RYAZ">
    <property type="taxonomic scope" value="Eukaryota"/>
</dbReference>
<accession>B9T3F9</accession>
<reference evidence="3" key="1">
    <citation type="journal article" date="2010" name="Nat. Biotechnol.">
        <title>Draft genome sequence of the oilseed species Ricinus communis.</title>
        <authorList>
            <person name="Chan A.P."/>
            <person name="Crabtree J."/>
            <person name="Zhao Q."/>
            <person name="Lorenzi H."/>
            <person name="Orvis J."/>
            <person name="Puiu D."/>
            <person name="Melake-Berhan A."/>
            <person name="Jones K.M."/>
            <person name="Redman J."/>
            <person name="Chen G."/>
            <person name="Cahoon E.B."/>
            <person name="Gedil M."/>
            <person name="Stanke M."/>
            <person name="Haas B.J."/>
            <person name="Wortman J.R."/>
            <person name="Fraser-Liggett C.M."/>
            <person name="Ravel J."/>
            <person name="Rabinowicz P.D."/>
        </authorList>
    </citation>
    <scope>NUCLEOTIDE SEQUENCE [LARGE SCALE GENOMIC DNA]</scope>
    <source>
        <strain evidence="3">cv. Hale</strain>
    </source>
</reference>
<dbReference type="EMBL" id="EQ974417">
    <property type="protein sequence ID" value="EEF29597.1"/>
    <property type="molecule type" value="Genomic_DNA"/>
</dbReference>
<dbReference type="KEGG" id="rcu:8279081"/>
<organism evidence="2 3">
    <name type="scientific">Ricinus communis</name>
    <name type="common">Castor bean</name>
    <dbReference type="NCBI Taxonomy" id="3988"/>
    <lineage>
        <taxon>Eukaryota</taxon>
        <taxon>Viridiplantae</taxon>
        <taxon>Streptophyta</taxon>
        <taxon>Embryophyta</taxon>
        <taxon>Tracheophyta</taxon>
        <taxon>Spermatophyta</taxon>
        <taxon>Magnoliopsida</taxon>
        <taxon>eudicotyledons</taxon>
        <taxon>Gunneridae</taxon>
        <taxon>Pentapetalae</taxon>
        <taxon>rosids</taxon>
        <taxon>fabids</taxon>
        <taxon>Malpighiales</taxon>
        <taxon>Euphorbiaceae</taxon>
        <taxon>Acalyphoideae</taxon>
        <taxon>Acalypheae</taxon>
        <taxon>Ricinus</taxon>
    </lineage>
</organism>
<evidence type="ECO:0000313" key="3">
    <source>
        <dbReference type="Proteomes" id="UP000008311"/>
    </source>
</evidence>
<gene>
    <name evidence="2" type="ORF">RCOM_0442430</name>
</gene>
<keyword evidence="3" id="KW-1185">Reference proteome</keyword>
<feature type="compositionally biased region" description="Low complexity" evidence="1">
    <location>
        <begin position="94"/>
        <end position="110"/>
    </location>
</feature>
<feature type="region of interest" description="Disordered" evidence="1">
    <location>
        <begin position="94"/>
        <end position="123"/>
    </location>
</feature>
<dbReference type="STRING" id="3988.B9T3F9"/>
<dbReference type="Proteomes" id="UP000008311">
    <property type="component" value="Unassembled WGS sequence"/>
</dbReference>
<dbReference type="Pfam" id="PF07795">
    <property type="entry name" value="DUF1635"/>
    <property type="match status" value="1"/>
</dbReference>
<evidence type="ECO:0000313" key="2">
    <source>
        <dbReference type="EMBL" id="EEF29597.1"/>
    </source>
</evidence>
<sequence>MEDHCSPLSLAYYYQDEGIEELRHCLLYITELEATIFSAKEEITRREFEIVNLKDLLNKAMKERNEAQEESQKLILEKLVLQQQLKKQQQQQQQQEQQLQEEMQQNLNQETPPPISGSPSREERDFNNHIATVASQFSDPIPQQKPLQSELPEAILKLAAARPLPEKGKLLQAVKEAGPLLQTLLLAGPLPQWQHPPPQLDSIEIPLITISSPANRLTHQDSFNSFSACLTRKRSLELCESSPDSSSSSPSNKYQKVALL</sequence>
<protein>
    <submittedName>
        <fullName evidence="2">Uncharacterized protein</fullName>
    </submittedName>
</protein>
<dbReference type="AlphaFoldDB" id="B9T3F9"/>
<dbReference type="PANTHER" id="PTHR33431:SF2">
    <property type="entry name" value="CAMP-DEPENDENT PROTEIN KINASE CATALYTIC SUBUNIT-LIKE"/>
    <property type="match status" value="1"/>
</dbReference>